<evidence type="ECO:0000256" key="5">
    <source>
        <dbReference type="ARBA" id="ARBA00022490"/>
    </source>
</evidence>
<keyword evidence="6" id="KW-0507">mRNA processing</keyword>
<evidence type="ECO:0000256" key="3">
    <source>
        <dbReference type="ARBA" id="ARBA00009548"/>
    </source>
</evidence>
<comment type="subcellular location">
    <subcellularLocation>
        <location evidence="2">Cytoplasm</location>
    </subcellularLocation>
    <subcellularLocation>
        <location evidence="1">Nucleus</location>
    </subcellularLocation>
</comment>
<dbReference type="GO" id="GO:0000184">
    <property type="term" value="P:nuclear-transcribed mRNA catabolic process, nonsense-mediated decay"/>
    <property type="evidence" value="ECO:0007669"/>
    <property type="project" value="UniProtKB-KW"/>
</dbReference>
<dbReference type="AlphaFoldDB" id="A0A3D8SY90"/>
<evidence type="ECO:0000313" key="16">
    <source>
        <dbReference type="Proteomes" id="UP000256328"/>
    </source>
</evidence>
<evidence type="ECO:0000256" key="4">
    <source>
        <dbReference type="ARBA" id="ARBA00022448"/>
    </source>
</evidence>
<evidence type="ECO:0000256" key="9">
    <source>
        <dbReference type="ARBA" id="ARBA00022884"/>
    </source>
</evidence>
<dbReference type="GO" id="GO:0051028">
    <property type="term" value="P:mRNA transport"/>
    <property type="evidence" value="ECO:0007669"/>
    <property type="project" value="UniProtKB-KW"/>
</dbReference>
<evidence type="ECO:0000259" key="14">
    <source>
        <dbReference type="SMART" id="SM01044"/>
    </source>
</evidence>
<feature type="compositionally biased region" description="Basic and acidic residues" evidence="13">
    <location>
        <begin position="8"/>
        <end position="17"/>
    </location>
</feature>
<accession>A0A3D8SY90</accession>
<dbReference type="GO" id="GO:0003729">
    <property type="term" value="F:mRNA binding"/>
    <property type="evidence" value="ECO:0007669"/>
    <property type="project" value="InterPro"/>
</dbReference>
<evidence type="ECO:0000256" key="8">
    <source>
        <dbReference type="ARBA" id="ARBA00022845"/>
    </source>
</evidence>
<evidence type="ECO:0000313" key="15">
    <source>
        <dbReference type="EMBL" id="RDW91266.1"/>
    </source>
</evidence>
<feature type="compositionally biased region" description="Acidic residues" evidence="13">
    <location>
        <begin position="18"/>
        <end position="36"/>
    </location>
</feature>
<dbReference type="GO" id="GO:0035145">
    <property type="term" value="C:exon-exon junction complex"/>
    <property type="evidence" value="ECO:0007669"/>
    <property type="project" value="InterPro"/>
</dbReference>
<evidence type="ECO:0000256" key="2">
    <source>
        <dbReference type="ARBA" id="ARBA00004496"/>
    </source>
</evidence>
<name>A0A3D8SY90_9HELO</name>
<dbReference type="GO" id="GO:0006397">
    <property type="term" value="P:mRNA processing"/>
    <property type="evidence" value="ECO:0007669"/>
    <property type="project" value="UniProtKB-KW"/>
</dbReference>
<keyword evidence="7" id="KW-0509">mRNA transport</keyword>
<keyword evidence="4" id="KW-0813">Transport</keyword>
<keyword evidence="9" id="KW-0694">RNA-binding</keyword>
<organism evidence="15 16">
    <name type="scientific">Coleophoma crateriformis</name>
    <dbReference type="NCBI Taxonomy" id="565419"/>
    <lineage>
        <taxon>Eukaryota</taxon>
        <taxon>Fungi</taxon>
        <taxon>Dikarya</taxon>
        <taxon>Ascomycota</taxon>
        <taxon>Pezizomycotina</taxon>
        <taxon>Leotiomycetes</taxon>
        <taxon>Helotiales</taxon>
        <taxon>Dermateaceae</taxon>
        <taxon>Coleophoma</taxon>
    </lineage>
</organism>
<dbReference type="GO" id="GO:0005737">
    <property type="term" value="C:cytoplasm"/>
    <property type="evidence" value="ECO:0007669"/>
    <property type="project" value="UniProtKB-SubCell"/>
</dbReference>
<evidence type="ECO:0000256" key="1">
    <source>
        <dbReference type="ARBA" id="ARBA00004123"/>
    </source>
</evidence>
<evidence type="ECO:0000256" key="6">
    <source>
        <dbReference type="ARBA" id="ARBA00022664"/>
    </source>
</evidence>
<dbReference type="InterPro" id="IPR044796">
    <property type="entry name" value="MLN51_plant"/>
</dbReference>
<feature type="compositionally biased region" description="Low complexity" evidence="13">
    <location>
        <begin position="636"/>
        <end position="656"/>
    </location>
</feature>
<dbReference type="PANTHER" id="PTHR46837">
    <property type="entry name" value="PROTEIN MLN51 HOMOLOG"/>
    <property type="match status" value="1"/>
</dbReference>
<dbReference type="GO" id="GO:0008380">
    <property type="term" value="P:RNA splicing"/>
    <property type="evidence" value="ECO:0007669"/>
    <property type="project" value="UniProtKB-KW"/>
</dbReference>
<dbReference type="PANTHER" id="PTHR46837:SF5">
    <property type="entry name" value="PROTEIN MLN51 HOMOLOG"/>
    <property type="match status" value="1"/>
</dbReference>
<dbReference type="InterPro" id="IPR018545">
    <property type="entry name" value="Btz_dom"/>
</dbReference>
<keyword evidence="8" id="KW-0810">Translation regulation</keyword>
<dbReference type="GO" id="GO:0006417">
    <property type="term" value="P:regulation of translation"/>
    <property type="evidence" value="ECO:0007669"/>
    <property type="project" value="UniProtKB-KW"/>
</dbReference>
<keyword evidence="10" id="KW-0866">Nonsense-mediated mRNA decay</keyword>
<dbReference type="EMBL" id="PDLN01000003">
    <property type="protein sequence ID" value="RDW91266.1"/>
    <property type="molecule type" value="Genomic_DNA"/>
</dbReference>
<evidence type="ECO:0000256" key="7">
    <source>
        <dbReference type="ARBA" id="ARBA00022816"/>
    </source>
</evidence>
<feature type="compositionally biased region" description="Basic and acidic residues" evidence="13">
    <location>
        <begin position="153"/>
        <end position="164"/>
    </location>
</feature>
<evidence type="ECO:0000256" key="10">
    <source>
        <dbReference type="ARBA" id="ARBA00023161"/>
    </source>
</evidence>
<feature type="region of interest" description="Disordered" evidence="13">
    <location>
        <begin position="420"/>
        <end position="440"/>
    </location>
</feature>
<dbReference type="Pfam" id="PF09405">
    <property type="entry name" value="Btz"/>
    <property type="match status" value="1"/>
</dbReference>
<feature type="compositionally biased region" description="Basic and acidic residues" evidence="13">
    <location>
        <begin position="109"/>
        <end position="118"/>
    </location>
</feature>
<evidence type="ECO:0000256" key="13">
    <source>
        <dbReference type="SAM" id="MobiDB-lite"/>
    </source>
</evidence>
<gene>
    <name evidence="15" type="ORF">BP5796_02431</name>
</gene>
<comment type="similarity">
    <text evidence="3">Belongs to the CASC3 family.</text>
</comment>
<feature type="region of interest" description="Disordered" evidence="13">
    <location>
        <begin position="618"/>
        <end position="656"/>
    </location>
</feature>
<feature type="region of interest" description="Disordered" evidence="13">
    <location>
        <begin position="1"/>
        <end position="168"/>
    </location>
</feature>
<evidence type="ECO:0000256" key="11">
    <source>
        <dbReference type="ARBA" id="ARBA00023187"/>
    </source>
</evidence>
<evidence type="ECO:0000256" key="12">
    <source>
        <dbReference type="ARBA" id="ARBA00023242"/>
    </source>
</evidence>
<feature type="compositionally biased region" description="Polar residues" evidence="13">
    <location>
        <begin position="620"/>
        <end position="631"/>
    </location>
</feature>
<feature type="domain" description="Btz" evidence="14">
    <location>
        <begin position="129"/>
        <end position="270"/>
    </location>
</feature>
<keyword evidence="5" id="KW-0963">Cytoplasm</keyword>
<dbReference type="Proteomes" id="UP000256328">
    <property type="component" value="Unassembled WGS sequence"/>
</dbReference>
<reference evidence="15 16" key="1">
    <citation type="journal article" date="2018" name="IMA Fungus">
        <title>IMA Genome-F 9: Draft genome sequence of Annulohypoxylon stygium, Aspergillus mulundensis, Berkeleyomyces basicola (syn. Thielaviopsis basicola), Ceratocystis smalleyi, two Cercospora beticola strains, Coleophoma cylindrospora, Fusarium fracticaudum, Phialophora cf. hyalina, and Morchella septimelata.</title>
        <authorList>
            <person name="Wingfield B.D."/>
            <person name="Bills G.F."/>
            <person name="Dong Y."/>
            <person name="Huang W."/>
            <person name="Nel W.J."/>
            <person name="Swalarsk-Parry B.S."/>
            <person name="Vaghefi N."/>
            <person name="Wilken P.M."/>
            <person name="An Z."/>
            <person name="de Beer Z.W."/>
            <person name="De Vos L."/>
            <person name="Chen L."/>
            <person name="Duong T.A."/>
            <person name="Gao Y."/>
            <person name="Hammerbacher A."/>
            <person name="Kikkert J.R."/>
            <person name="Li Y."/>
            <person name="Li H."/>
            <person name="Li K."/>
            <person name="Li Q."/>
            <person name="Liu X."/>
            <person name="Ma X."/>
            <person name="Naidoo K."/>
            <person name="Pethybridge S.J."/>
            <person name="Sun J."/>
            <person name="Steenkamp E.T."/>
            <person name="van der Nest M.A."/>
            <person name="van Wyk S."/>
            <person name="Wingfield M.J."/>
            <person name="Xiong C."/>
            <person name="Yue Q."/>
            <person name="Zhang X."/>
        </authorList>
    </citation>
    <scope>NUCLEOTIDE SEQUENCE [LARGE SCALE GENOMIC DNA]</scope>
    <source>
        <strain evidence="15 16">BP5796</strain>
    </source>
</reference>
<dbReference type="SMART" id="SM01044">
    <property type="entry name" value="Btz"/>
    <property type="match status" value="1"/>
</dbReference>
<keyword evidence="12" id="KW-0539">Nucleus</keyword>
<feature type="compositionally biased region" description="Polar residues" evidence="13">
    <location>
        <begin position="132"/>
        <end position="141"/>
    </location>
</feature>
<protein>
    <recommendedName>
        <fullName evidence="14">Btz domain-containing protein</fullName>
    </recommendedName>
</protein>
<comment type="caution">
    <text evidence="15">The sequence shown here is derived from an EMBL/GenBank/DDBJ whole genome shotgun (WGS) entry which is preliminary data.</text>
</comment>
<proteinExistence type="inferred from homology"/>
<feature type="compositionally biased region" description="Polar residues" evidence="13">
    <location>
        <begin position="424"/>
        <end position="433"/>
    </location>
</feature>
<keyword evidence="11" id="KW-0508">mRNA splicing</keyword>
<dbReference type="OrthoDB" id="5413466at2759"/>
<sequence>MPYRHRRDLAASRRRVEDEGDEEGGPDHGELDDDSLTEGSIMSEDEGSETSNPDAVSPESPGHAKVNGNGILDVENGKAKSSNRRQHPTKGTSDMDMMLNGLKLSDQQGKAEEVRFEDLQEENEVPTPSPAVVSSTAQMDQPQEQPHDRRRREHEEYKRKRDADPAFVPNRGAFFMHDHRHAGPAANGFRPFGRGRGRGRGIGGPFAPVKYDAVGTHAENMMLTKSSQIPHSYEPTDAPWAHDMHEVISEPQPRHMQNPTYGNGISHAPARAPANAPETGKINRALSTTKHVGNVQIRLFFSTMEKPISFPGIPWKQYTRLPDHRPPLRRDKPVRISLPDNPPRYIYPAIERSFIFIPRAMRPNQQGFGGRGRGRSVFGSIGGYSRRTSVFGGSVYGSQYAPSVAMSRRSSLAREVGRDDIVSPSGSAMSRPQITMDPSRPVVKLPPASQPVPTQYNPAVAQDPQNGSQVAHATENHSLGPAAYPHPQIPSFPAKATPNIVSNSTPTHIHQPRPQKTVSVADIESPATLNFNPPQQLQQPFHQQVPLQVNANGFQDTMLHTRNASYPSQASTGTPLSQIPERAIHAQPFQPNPYQQQGYYPQQPYQVMPPQPGYYYPQQSFNSPMGPTAGNTPFMPAQQQQQPQYSQPQPDAATAQAPQNLVAQEVNGMVYYYDAAQIPAVNTFPTYPAATTYPMQQVGGVVGMGGMMTPSPDGFYYPQAAQGVVYYSQ</sequence>
<keyword evidence="16" id="KW-1185">Reference proteome</keyword>